<keyword evidence="2" id="KW-1185">Reference proteome</keyword>
<gene>
    <name evidence="1" type="ORF">EGW08_017696</name>
</gene>
<dbReference type="Proteomes" id="UP000271974">
    <property type="component" value="Unassembled WGS sequence"/>
</dbReference>
<evidence type="ECO:0000313" key="1">
    <source>
        <dbReference type="EMBL" id="RUS74548.1"/>
    </source>
</evidence>
<name>A0A433SZ10_ELYCH</name>
<organism evidence="1 2">
    <name type="scientific">Elysia chlorotica</name>
    <name type="common">Eastern emerald elysia</name>
    <name type="synonym">Sea slug</name>
    <dbReference type="NCBI Taxonomy" id="188477"/>
    <lineage>
        <taxon>Eukaryota</taxon>
        <taxon>Metazoa</taxon>
        <taxon>Spiralia</taxon>
        <taxon>Lophotrochozoa</taxon>
        <taxon>Mollusca</taxon>
        <taxon>Gastropoda</taxon>
        <taxon>Heterobranchia</taxon>
        <taxon>Euthyneura</taxon>
        <taxon>Panpulmonata</taxon>
        <taxon>Sacoglossa</taxon>
        <taxon>Placobranchoidea</taxon>
        <taxon>Plakobranchidae</taxon>
        <taxon>Elysia</taxon>
    </lineage>
</organism>
<evidence type="ECO:0000313" key="2">
    <source>
        <dbReference type="Proteomes" id="UP000271974"/>
    </source>
</evidence>
<feature type="non-terminal residue" evidence="1">
    <location>
        <position position="83"/>
    </location>
</feature>
<feature type="non-terminal residue" evidence="1">
    <location>
        <position position="1"/>
    </location>
</feature>
<sequence>PDDREKDGEAAEQIHPDENLVPGVVRGVSLLALLHDNPRDVHQDLEQGHSQKQFLLSVGEHVFDERPAGSDQQDCDKHQSSTH</sequence>
<reference evidence="1 2" key="1">
    <citation type="submission" date="2019-01" db="EMBL/GenBank/DDBJ databases">
        <title>A draft genome assembly of the solar-powered sea slug Elysia chlorotica.</title>
        <authorList>
            <person name="Cai H."/>
            <person name="Li Q."/>
            <person name="Fang X."/>
            <person name="Li J."/>
            <person name="Curtis N.E."/>
            <person name="Altenburger A."/>
            <person name="Shibata T."/>
            <person name="Feng M."/>
            <person name="Maeda T."/>
            <person name="Schwartz J.A."/>
            <person name="Shigenobu S."/>
            <person name="Lundholm N."/>
            <person name="Nishiyama T."/>
            <person name="Yang H."/>
            <person name="Hasebe M."/>
            <person name="Li S."/>
            <person name="Pierce S.K."/>
            <person name="Wang J."/>
        </authorList>
    </citation>
    <scope>NUCLEOTIDE SEQUENCE [LARGE SCALE GENOMIC DNA]</scope>
    <source>
        <strain evidence="1">EC2010</strain>
        <tissue evidence="1">Whole organism of an adult</tissue>
    </source>
</reference>
<comment type="caution">
    <text evidence="1">The sequence shown here is derived from an EMBL/GenBank/DDBJ whole genome shotgun (WGS) entry which is preliminary data.</text>
</comment>
<proteinExistence type="predicted"/>
<accession>A0A433SZ10</accession>
<protein>
    <submittedName>
        <fullName evidence="1">Uncharacterized protein</fullName>
    </submittedName>
</protein>
<dbReference type="EMBL" id="RQTK01000821">
    <property type="protein sequence ID" value="RUS74548.1"/>
    <property type="molecule type" value="Genomic_DNA"/>
</dbReference>
<dbReference type="AlphaFoldDB" id="A0A433SZ10"/>